<dbReference type="InterPro" id="IPR017520">
    <property type="entry name" value="CHP03086"/>
</dbReference>
<dbReference type="EMBL" id="CAFBNC010000048">
    <property type="protein sequence ID" value="CAB4937823.1"/>
    <property type="molecule type" value="Genomic_DNA"/>
</dbReference>
<dbReference type="InterPro" id="IPR034660">
    <property type="entry name" value="DinB/YfiT-like"/>
</dbReference>
<dbReference type="EMBL" id="CAEMXZ010000019">
    <property type="protein sequence ID" value="CAB4322914.1"/>
    <property type="molecule type" value="Genomic_DNA"/>
</dbReference>
<gene>
    <name evidence="2" type="ORF">UFOPK1392_00655</name>
    <name evidence="3" type="ORF">UFOPK3733_01089</name>
</gene>
<dbReference type="Pfam" id="PF11716">
    <property type="entry name" value="MDMPI_N"/>
    <property type="match status" value="1"/>
</dbReference>
<dbReference type="SUPFAM" id="SSF109854">
    <property type="entry name" value="DinB/YfiT-like putative metalloenzymes"/>
    <property type="match status" value="1"/>
</dbReference>
<name>A0A6J7J3B4_9ZZZZ</name>
<sequence>MDQLVALARSADLFQSKLSKVPPSAMQNPTPCEGWDVAELIRHSIAGATMSAALIRGASREDAIALLSGTQLEADVVGQFRRCADDLAAAFAEPEALDRMVAHPAMDMPVGQMLGFRIGDNLVHAWDLARGAGVDETLDDELVAMVWESVQPMRPFIGQVGQFGEGPSGSRDDAPLDIQLLDFMGRRP</sequence>
<dbReference type="GO" id="GO:0046872">
    <property type="term" value="F:metal ion binding"/>
    <property type="evidence" value="ECO:0007669"/>
    <property type="project" value="InterPro"/>
</dbReference>
<proteinExistence type="predicted"/>
<dbReference type="Gene3D" id="1.20.120.450">
    <property type="entry name" value="dinb family like domain"/>
    <property type="match status" value="1"/>
</dbReference>
<evidence type="ECO:0000259" key="1">
    <source>
        <dbReference type="Pfam" id="PF11716"/>
    </source>
</evidence>
<accession>A0A6J7J3B4</accession>
<dbReference type="NCBIfam" id="TIGR03086">
    <property type="entry name" value="TIGR03086 family metal-binding protein"/>
    <property type="match status" value="1"/>
</dbReference>
<dbReference type="InterPro" id="IPR024344">
    <property type="entry name" value="MDMPI_metal-binding"/>
</dbReference>
<reference evidence="3" key="1">
    <citation type="submission" date="2020-05" db="EMBL/GenBank/DDBJ databases">
        <authorList>
            <person name="Chiriac C."/>
            <person name="Salcher M."/>
            <person name="Ghai R."/>
            <person name="Kavagutti S V."/>
        </authorList>
    </citation>
    <scope>NUCLEOTIDE SEQUENCE</scope>
</reference>
<evidence type="ECO:0000313" key="2">
    <source>
        <dbReference type="EMBL" id="CAB4322914.1"/>
    </source>
</evidence>
<protein>
    <submittedName>
        <fullName evidence="3">Unannotated protein</fullName>
    </submittedName>
</protein>
<feature type="domain" description="Mycothiol-dependent maleylpyruvate isomerase metal-binding" evidence="1">
    <location>
        <begin position="9"/>
        <end position="129"/>
    </location>
</feature>
<dbReference type="NCBIfam" id="TIGR03083">
    <property type="entry name" value="maleylpyruvate isomerase family mycothiol-dependent enzyme"/>
    <property type="match status" value="1"/>
</dbReference>
<evidence type="ECO:0000313" key="3">
    <source>
        <dbReference type="EMBL" id="CAB4937823.1"/>
    </source>
</evidence>
<dbReference type="InterPro" id="IPR017517">
    <property type="entry name" value="Maleyloyr_isom"/>
</dbReference>
<organism evidence="3">
    <name type="scientific">freshwater metagenome</name>
    <dbReference type="NCBI Taxonomy" id="449393"/>
    <lineage>
        <taxon>unclassified sequences</taxon>
        <taxon>metagenomes</taxon>
        <taxon>ecological metagenomes</taxon>
    </lineage>
</organism>
<dbReference type="AlphaFoldDB" id="A0A6J7J3B4"/>